<dbReference type="OrthoDB" id="6077919at2759"/>
<dbReference type="AlphaFoldDB" id="A0A2V1CZN2"/>
<organism evidence="1 2">
    <name type="scientific">Periconia macrospinosa</name>
    <dbReference type="NCBI Taxonomy" id="97972"/>
    <lineage>
        <taxon>Eukaryota</taxon>
        <taxon>Fungi</taxon>
        <taxon>Dikarya</taxon>
        <taxon>Ascomycota</taxon>
        <taxon>Pezizomycotina</taxon>
        <taxon>Dothideomycetes</taxon>
        <taxon>Pleosporomycetidae</taxon>
        <taxon>Pleosporales</taxon>
        <taxon>Massarineae</taxon>
        <taxon>Periconiaceae</taxon>
        <taxon>Periconia</taxon>
    </lineage>
</organism>
<keyword evidence="2" id="KW-1185">Reference proteome</keyword>
<reference evidence="1 2" key="1">
    <citation type="journal article" date="2018" name="Sci. Rep.">
        <title>Comparative genomics provides insights into the lifestyle and reveals functional heterogeneity of dark septate endophytic fungi.</title>
        <authorList>
            <person name="Knapp D.G."/>
            <person name="Nemeth J.B."/>
            <person name="Barry K."/>
            <person name="Hainaut M."/>
            <person name="Henrissat B."/>
            <person name="Johnson J."/>
            <person name="Kuo A."/>
            <person name="Lim J.H.P."/>
            <person name="Lipzen A."/>
            <person name="Nolan M."/>
            <person name="Ohm R.A."/>
            <person name="Tamas L."/>
            <person name="Grigoriev I.V."/>
            <person name="Spatafora J.W."/>
            <person name="Nagy L.G."/>
            <person name="Kovacs G.M."/>
        </authorList>
    </citation>
    <scope>NUCLEOTIDE SEQUENCE [LARGE SCALE GENOMIC DNA]</scope>
    <source>
        <strain evidence="1 2">DSE2036</strain>
    </source>
</reference>
<evidence type="ECO:0000313" key="1">
    <source>
        <dbReference type="EMBL" id="PVH90673.1"/>
    </source>
</evidence>
<name>A0A2V1CZN2_9PLEO</name>
<dbReference type="EMBL" id="KZ806161">
    <property type="protein sequence ID" value="PVH90673.1"/>
    <property type="molecule type" value="Genomic_DNA"/>
</dbReference>
<dbReference type="Proteomes" id="UP000244855">
    <property type="component" value="Unassembled WGS sequence"/>
</dbReference>
<protein>
    <submittedName>
        <fullName evidence="1">Uncharacterized protein</fullName>
    </submittedName>
</protein>
<evidence type="ECO:0000313" key="2">
    <source>
        <dbReference type="Proteomes" id="UP000244855"/>
    </source>
</evidence>
<proteinExistence type="predicted"/>
<dbReference type="STRING" id="97972.A0A2V1CZN2"/>
<gene>
    <name evidence="1" type="ORF">DM02DRAFT_664810</name>
</gene>
<sequence>MTKAKLNTAVAVNDTRGIITSIKKGTGQFFLEDISSVAPASPSQTSSVILTPTSAEFFDSYPPSAIGTPTLSANTNLHSILTLKLRTTKNSQRCPLRPPNLTRKFEPDALRQHLSSSVHARAFELVPSPTLTEISFHCPRLSNEGQKKKVFKQFSTMSGLAQHLESGACSGGKKTFKLVIKFVQEEMKNMGLGDLKLLK</sequence>
<accession>A0A2V1CZN2</accession>